<proteinExistence type="predicted"/>
<reference evidence="1 2" key="1">
    <citation type="submission" date="2020-08" db="EMBL/GenBank/DDBJ databases">
        <title>Genomic Encyclopedia of Type Strains, Phase IV (KMG-IV): sequencing the most valuable type-strain genomes for metagenomic binning, comparative biology and taxonomic classification.</title>
        <authorList>
            <person name="Goeker M."/>
        </authorList>
    </citation>
    <scope>NUCLEOTIDE SEQUENCE [LARGE SCALE GENOMIC DNA]</scope>
    <source>
        <strain evidence="1 2">DSM 18233</strain>
    </source>
</reference>
<dbReference type="Proteomes" id="UP000543030">
    <property type="component" value="Unassembled WGS sequence"/>
</dbReference>
<keyword evidence="2" id="KW-1185">Reference proteome</keyword>
<dbReference type="EMBL" id="JACHHN010000003">
    <property type="protein sequence ID" value="MBB5191066.1"/>
    <property type="molecule type" value="Genomic_DNA"/>
</dbReference>
<dbReference type="SUPFAM" id="SSF82771">
    <property type="entry name" value="GIY-YIG endonuclease"/>
    <property type="match status" value="1"/>
</dbReference>
<dbReference type="Gene3D" id="3.40.1440.10">
    <property type="entry name" value="GIY-YIG endonuclease"/>
    <property type="match status" value="1"/>
</dbReference>
<dbReference type="AlphaFoldDB" id="A0A840RFA1"/>
<name>A0A840RFA1_9NEIS</name>
<sequence length="251" mass="27323">MFKTAEGETLELAPWRMRRLLRLIADTRHYPAGTPPHTLIQDLRQIIARARRSGGNPRIGTRRYESKGTCCQACLLAQQRRDVLELVGLSIAGVGEFETELNELNELETAPRSANVALQWQGAFTLPQAVQSVGGPGVYVLMRNGQPVYVGMANSLAARLRQHAACAAQHQDGGLNVYTANISNLAWIPAVEHTLVRALGRRVSNLQLQQPLSVGPDGLSISNLLPPGITSPRISGNALRLNPGAQFEWSP</sequence>
<evidence type="ECO:0000313" key="1">
    <source>
        <dbReference type="EMBL" id="MBB5191066.1"/>
    </source>
</evidence>
<evidence type="ECO:0000313" key="2">
    <source>
        <dbReference type="Proteomes" id="UP000543030"/>
    </source>
</evidence>
<accession>A0A840RFA1</accession>
<dbReference type="RefSeq" id="WP_184099640.1">
    <property type="nucleotide sequence ID" value="NZ_JACHHN010000003.1"/>
</dbReference>
<comment type="caution">
    <text evidence="1">The sequence shown here is derived from an EMBL/GenBank/DDBJ whole genome shotgun (WGS) entry which is preliminary data.</text>
</comment>
<dbReference type="InterPro" id="IPR035901">
    <property type="entry name" value="GIY-YIG_endonuc_sf"/>
</dbReference>
<organism evidence="1 2">
    <name type="scientific">Silvimonas terrae</name>
    <dbReference type="NCBI Taxonomy" id="300266"/>
    <lineage>
        <taxon>Bacteria</taxon>
        <taxon>Pseudomonadati</taxon>
        <taxon>Pseudomonadota</taxon>
        <taxon>Betaproteobacteria</taxon>
        <taxon>Neisseriales</taxon>
        <taxon>Chitinibacteraceae</taxon>
        <taxon>Silvimonas</taxon>
    </lineage>
</organism>
<protein>
    <recommendedName>
        <fullName evidence="3">GIY-YIG domain-containing protein</fullName>
    </recommendedName>
</protein>
<evidence type="ECO:0008006" key="3">
    <source>
        <dbReference type="Google" id="ProtNLM"/>
    </source>
</evidence>
<gene>
    <name evidence="1" type="ORF">HNQ50_001789</name>
</gene>